<sequence length="334" mass="37167">MFVAASRDLSSTGSFSAVTDRRRKPNRRSRNRGRTLDKPGIKPRTIIFDRSGTAIRPPLCSSEGSDANQATGVARSGQKASENGVRRTPHVTHRGHTRKTSPCLLRRPQCPRSRAPGVLRPADPTTVLDPRLRPLVHPGRQIDQFNLVVRSLDYEVIQRAADTVQFPGDQPYVTITLALIEAHSMSESDRAYQLLGQQTHGDRKPSEFLVHLRRLGGNALPPYLLRTLWMRAVPTTVRTILALSPNTDLQTLVTQALQVCPVVETVLPGSPPQWPIRGNRGPEVATAGAQNFRLPNPNRARIRDRAVDEKPASGTCFYHRQFGNKARRCQPPYK</sequence>
<dbReference type="EMBL" id="JBFDAA010000008">
    <property type="protein sequence ID" value="KAL1129609.1"/>
    <property type="molecule type" value="Genomic_DNA"/>
</dbReference>
<feature type="compositionally biased region" description="Polar residues" evidence="1">
    <location>
        <begin position="62"/>
        <end position="71"/>
    </location>
</feature>
<evidence type="ECO:0000313" key="2">
    <source>
        <dbReference type="EMBL" id="KAL1129609.1"/>
    </source>
</evidence>
<evidence type="ECO:0000313" key="3">
    <source>
        <dbReference type="Proteomes" id="UP001558652"/>
    </source>
</evidence>
<name>A0ABD0YEU1_9HEMI</name>
<feature type="compositionally biased region" description="Basic residues" evidence="1">
    <location>
        <begin position="21"/>
        <end position="33"/>
    </location>
</feature>
<feature type="region of interest" description="Disordered" evidence="1">
    <location>
        <begin position="1"/>
        <end position="125"/>
    </location>
</feature>
<dbReference type="PANTHER" id="PTHR33327:SF3">
    <property type="entry name" value="RNA-DIRECTED DNA POLYMERASE"/>
    <property type="match status" value="1"/>
</dbReference>
<gene>
    <name evidence="2" type="ORF">AAG570_012554</name>
</gene>
<keyword evidence="3" id="KW-1185">Reference proteome</keyword>
<feature type="compositionally biased region" description="Polar residues" evidence="1">
    <location>
        <begin position="8"/>
        <end position="17"/>
    </location>
</feature>
<evidence type="ECO:0000256" key="1">
    <source>
        <dbReference type="SAM" id="MobiDB-lite"/>
    </source>
</evidence>
<reference evidence="2 3" key="1">
    <citation type="submission" date="2024-07" db="EMBL/GenBank/DDBJ databases">
        <title>Chromosome-level genome assembly of the water stick insect Ranatra chinensis (Heteroptera: Nepidae).</title>
        <authorList>
            <person name="Liu X."/>
        </authorList>
    </citation>
    <scope>NUCLEOTIDE SEQUENCE [LARGE SCALE GENOMIC DNA]</scope>
    <source>
        <strain evidence="2">Cailab_2021Rc</strain>
        <tissue evidence="2">Muscle</tissue>
    </source>
</reference>
<protein>
    <recommendedName>
        <fullName evidence="4">Gag protein</fullName>
    </recommendedName>
</protein>
<accession>A0ABD0YEU1</accession>
<feature type="compositionally biased region" description="Basic residues" evidence="1">
    <location>
        <begin position="87"/>
        <end position="99"/>
    </location>
</feature>
<proteinExistence type="predicted"/>
<dbReference type="PANTHER" id="PTHR33327">
    <property type="entry name" value="ENDONUCLEASE"/>
    <property type="match status" value="1"/>
</dbReference>
<evidence type="ECO:0008006" key="4">
    <source>
        <dbReference type="Google" id="ProtNLM"/>
    </source>
</evidence>
<organism evidence="2 3">
    <name type="scientific">Ranatra chinensis</name>
    <dbReference type="NCBI Taxonomy" id="642074"/>
    <lineage>
        <taxon>Eukaryota</taxon>
        <taxon>Metazoa</taxon>
        <taxon>Ecdysozoa</taxon>
        <taxon>Arthropoda</taxon>
        <taxon>Hexapoda</taxon>
        <taxon>Insecta</taxon>
        <taxon>Pterygota</taxon>
        <taxon>Neoptera</taxon>
        <taxon>Paraneoptera</taxon>
        <taxon>Hemiptera</taxon>
        <taxon>Heteroptera</taxon>
        <taxon>Panheteroptera</taxon>
        <taxon>Nepomorpha</taxon>
        <taxon>Nepidae</taxon>
        <taxon>Ranatrinae</taxon>
        <taxon>Ranatra</taxon>
    </lineage>
</organism>
<dbReference type="AlphaFoldDB" id="A0ABD0YEU1"/>
<comment type="caution">
    <text evidence="2">The sequence shown here is derived from an EMBL/GenBank/DDBJ whole genome shotgun (WGS) entry which is preliminary data.</text>
</comment>
<dbReference type="Proteomes" id="UP001558652">
    <property type="component" value="Unassembled WGS sequence"/>
</dbReference>